<sequence length="611" mass="69179">MHNQCLENSVGVAGRIRQLNYPSGVHKNSALSRAVEAAGLAIGTLALVGVFGDCVELLSYSIETAKSMGQHYVALATRLEIQRKLLHQWANRLKIFDPEHYDKRLDDPNIEPLIYQGFSWIRQLLQDGHKLEQRYSVRPAKIHESMESPTAFRHWLMSKFNSMPHKLRSRRDVQSLQPYQAVRWIIQDKEQFESLFQSLSDLIADINAVIPPQRGDSTNTALQHEAANLSSVSELGTIKTVLPNEDVNITCRVENGIDQECAKKDSISEAHSETFKRAIEPPDPGSNWSDLGQWLRSGAGIYWISGKSTSTKYLFENYGAPELLQEWVGSRESIMGNFLLWNVGTLEQNTCCGVARGLLYHVLKENQSLIPHMWQEAQSGIKNLKLPSSTELKWALQQLDEVSKQAAFAFFIDAPPPVKRQLSIGMATAYLNEADVRELIITLQDKAEGVFLWVVLACRTLLDRFDAYDSADEIQRAVDRLPPELEDLLRSIIEDIPERVRQQASKMLRLYFTRYSPDEMNQKSLMLEGRLRSQCRGSLEIRGDASKGHLMGPGGDTPFVNFMHRTVFEFLDNTDALKMDCLKIDDDGFDPTAALAFIDSFMLFLDYSTAF</sequence>
<dbReference type="HOGENOM" id="CLU_002341_2_0_1"/>
<gene>
    <name evidence="2" type="ORF">COCC4DRAFT_55199</name>
</gene>
<dbReference type="AlphaFoldDB" id="N4XW09"/>
<protein>
    <recommendedName>
        <fullName evidence="1">Prion-inhibition and propagation HeLo domain-containing protein</fullName>
    </recommendedName>
</protein>
<evidence type="ECO:0000313" key="2">
    <source>
        <dbReference type="EMBL" id="ENI10541.1"/>
    </source>
</evidence>
<dbReference type="PANTHER" id="PTHR10039">
    <property type="entry name" value="AMELOGENIN"/>
    <property type="match status" value="1"/>
</dbReference>
<dbReference type="Pfam" id="PF14479">
    <property type="entry name" value="HeLo"/>
    <property type="match status" value="1"/>
</dbReference>
<dbReference type="PANTHER" id="PTHR10039:SF5">
    <property type="entry name" value="NACHT DOMAIN-CONTAINING PROTEIN"/>
    <property type="match status" value="1"/>
</dbReference>
<dbReference type="OrthoDB" id="443402at2759"/>
<accession>N4XW09</accession>
<name>N4XW09_COCH4</name>
<dbReference type="EMBL" id="KB733444">
    <property type="protein sequence ID" value="ENI10541.1"/>
    <property type="molecule type" value="Genomic_DNA"/>
</dbReference>
<reference evidence="2 3" key="1">
    <citation type="journal article" date="2012" name="PLoS Pathog.">
        <title>Diverse lifestyles and strategies of plant pathogenesis encoded in the genomes of eighteen Dothideomycetes fungi.</title>
        <authorList>
            <person name="Ohm R.A."/>
            <person name="Feau N."/>
            <person name="Henrissat B."/>
            <person name="Schoch C.L."/>
            <person name="Horwitz B.A."/>
            <person name="Barry K.W."/>
            <person name="Condon B.J."/>
            <person name="Copeland A.C."/>
            <person name="Dhillon B."/>
            <person name="Glaser F."/>
            <person name="Hesse C.N."/>
            <person name="Kosti I."/>
            <person name="LaButti K."/>
            <person name="Lindquist E.A."/>
            <person name="Lucas S."/>
            <person name="Salamov A.A."/>
            <person name="Bradshaw R.E."/>
            <person name="Ciuffetti L."/>
            <person name="Hamelin R.C."/>
            <person name="Kema G.H.J."/>
            <person name="Lawrence C."/>
            <person name="Scott J.A."/>
            <person name="Spatafora J.W."/>
            <person name="Turgeon B.G."/>
            <person name="de Wit P.J.G.M."/>
            <person name="Zhong S."/>
            <person name="Goodwin S.B."/>
            <person name="Grigoriev I.V."/>
        </authorList>
    </citation>
    <scope>NUCLEOTIDE SEQUENCE [LARGE SCALE GENOMIC DNA]</scope>
    <source>
        <strain evidence="3">C4 / ATCC 48331 / race T</strain>
    </source>
</reference>
<dbReference type="Gene3D" id="1.20.120.1020">
    <property type="entry name" value="Prion-inhibition and propagation, HeLo domain"/>
    <property type="match status" value="1"/>
</dbReference>
<feature type="domain" description="Prion-inhibition and propagation HeLo" evidence="1">
    <location>
        <begin position="39"/>
        <end position="237"/>
    </location>
</feature>
<proteinExistence type="predicted"/>
<reference evidence="3" key="2">
    <citation type="journal article" date="2013" name="PLoS Genet.">
        <title>Comparative genome structure, secondary metabolite, and effector coding capacity across Cochliobolus pathogens.</title>
        <authorList>
            <person name="Condon B.J."/>
            <person name="Leng Y."/>
            <person name="Wu D."/>
            <person name="Bushley K.E."/>
            <person name="Ohm R.A."/>
            <person name="Otillar R."/>
            <person name="Martin J."/>
            <person name="Schackwitz W."/>
            <person name="Grimwood J."/>
            <person name="MohdZainudin N."/>
            <person name="Xue C."/>
            <person name="Wang R."/>
            <person name="Manning V.A."/>
            <person name="Dhillon B."/>
            <person name="Tu Z.J."/>
            <person name="Steffenson B.J."/>
            <person name="Salamov A."/>
            <person name="Sun H."/>
            <person name="Lowry S."/>
            <person name="LaButti K."/>
            <person name="Han J."/>
            <person name="Copeland A."/>
            <person name="Lindquist E."/>
            <person name="Barry K."/>
            <person name="Schmutz J."/>
            <person name="Baker S.E."/>
            <person name="Ciuffetti L.M."/>
            <person name="Grigoriev I.V."/>
            <person name="Zhong S."/>
            <person name="Turgeon B.G."/>
        </authorList>
    </citation>
    <scope>NUCLEOTIDE SEQUENCE [LARGE SCALE GENOMIC DNA]</scope>
    <source>
        <strain evidence="3">C4 / ATCC 48331 / race T</strain>
    </source>
</reference>
<dbReference type="InterPro" id="IPR029498">
    <property type="entry name" value="HeLo_dom"/>
</dbReference>
<evidence type="ECO:0000259" key="1">
    <source>
        <dbReference type="Pfam" id="PF14479"/>
    </source>
</evidence>
<evidence type="ECO:0000313" key="3">
    <source>
        <dbReference type="Proteomes" id="UP000012338"/>
    </source>
</evidence>
<keyword evidence="3" id="KW-1185">Reference proteome</keyword>
<organism evidence="2 3">
    <name type="scientific">Cochliobolus heterostrophus (strain C4 / ATCC 48331 / race T)</name>
    <name type="common">Southern corn leaf blight fungus</name>
    <name type="synonym">Bipolaris maydis</name>
    <dbReference type="NCBI Taxonomy" id="665024"/>
    <lineage>
        <taxon>Eukaryota</taxon>
        <taxon>Fungi</taxon>
        <taxon>Dikarya</taxon>
        <taxon>Ascomycota</taxon>
        <taxon>Pezizomycotina</taxon>
        <taxon>Dothideomycetes</taxon>
        <taxon>Pleosporomycetidae</taxon>
        <taxon>Pleosporales</taxon>
        <taxon>Pleosporineae</taxon>
        <taxon>Pleosporaceae</taxon>
        <taxon>Bipolaris</taxon>
    </lineage>
</organism>
<dbReference type="InterPro" id="IPR038305">
    <property type="entry name" value="HeLo_sf"/>
</dbReference>
<dbReference type="Proteomes" id="UP000012338">
    <property type="component" value="Unassembled WGS sequence"/>
</dbReference>